<keyword evidence="2" id="KW-1185">Reference proteome</keyword>
<dbReference type="Proteomes" id="UP001446032">
    <property type="component" value="Unassembled WGS sequence"/>
</dbReference>
<dbReference type="RefSeq" id="WP_233435675.1">
    <property type="nucleotide sequence ID" value="NZ_JBBMEI010000051.1"/>
</dbReference>
<reference evidence="1 2" key="1">
    <citation type="submission" date="2024-03" db="EMBL/GenBank/DDBJ databases">
        <title>Human intestinal bacterial collection.</title>
        <authorList>
            <person name="Pauvert C."/>
            <person name="Hitch T.C.A."/>
            <person name="Clavel T."/>
        </authorList>
    </citation>
    <scope>NUCLEOTIDE SEQUENCE [LARGE SCALE GENOMIC DNA]</scope>
    <source>
        <strain evidence="1 2">CLA-AA-H95</strain>
    </source>
</reference>
<organism evidence="1 2">
    <name type="scientific">Blautia intestinihominis</name>
    <dbReference type="NCBI Taxonomy" id="3133152"/>
    <lineage>
        <taxon>Bacteria</taxon>
        <taxon>Bacillati</taxon>
        <taxon>Bacillota</taxon>
        <taxon>Clostridia</taxon>
        <taxon>Lachnospirales</taxon>
        <taxon>Lachnospiraceae</taxon>
        <taxon>Blautia</taxon>
    </lineage>
</organism>
<evidence type="ECO:0000313" key="1">
    <source>
        <dbReference type="EMBL" id="MEQ2359396.1"/>
    </source>
</evidence>
<name>A0ABV1ANS7_9FIRM</name>
<sequence length="356" mass="41752">MKRQQDKLLIIIAMSGEMPTYLGQYVTGSISYTAALITRLKKERYISLRCKDGYRGYVLLEKGRNYLLSEYEKELSFFISGSGQTGHVKSEPEKRMRLYRMSEVWVFFWKAGIEILRNHKPDMDKGFVRDRGKAFYYGSLEFKGMSEAIRGSRSCGVLLSGDTVLVVYNTMDRNMKWAKKMECSMRTWTERMLLKGGYNSKADALIVGQNIKVLLKLLESDGGIKKDLFRPDDIYDQYYYIPMCREGILQIVLLTEKRKREKLKQSLFSRFSIKREKEYATYNVCDENGNPIYLVYDLEMRQLCRIKQELLWRPSVSIVCMDYQAETIREYLGEKVIIYELNAENVMKYLINDLGE</sequence>
<protein>
    <submittedName>
        <fullName evidence="1">Uncharacterized protein</fullName>
    </submittedName>
</protein>
<dbReference type="EMBL" id="JBBMEI010000051">
    <property type="protein sequence ID" value="MEQ2359396.1"/>
    <property type="molecule type" value="Genomic_DNA"/>
</dbReference>
<gene>
    <name evidence="1" type="ORF">WMO75_13890</name>
</gene>
<evidence type="ECO:0000313" key="2">
    <source>
        <dbReference type="Proteomes" id="UP001446032"/>
    </source>
</evidence>
<proteinExistence type="predicted"/>
<comment type="caution">
    <text evidence="1">The sequence shown here is derived from an EMBL/GenBank/DDBJ whole genome shotgun (WGS) entry which is preliminary data.</text>
</comment>
<accession>A0ABV1ANS7</accession>